<dbReference type="InterPro" id="IPR029058">
    <property type="entry name" value="AB_hydrolase_fold"/>
</dbReference>
<accession>A0AAD6TVH6</accession>
<evidence type="ECO:0000256" key="1">
    <source>
        <dbReference type="ARBA" id="ARBA00022801"/>
    </source>
</evidence>
<organism evidence="4 5">
    <name type="scientific">Mycena belliarum</name>
    <dbReference type="NCBI Taxonomy" id="1033014"/>
    <lineage>
        <taxon>Eukaryota</taxon>
        <taxon>Fungi</taxon>
        <taxon>Dikarya</taxon>
        <taxon>Basidiomycota</taxon>
        <taxon>Agaricomycotina</taxon>
        <taxon>Agaricomycetes</taxon>
        <taxon>Agaricomycetidae</taxon>
        <taxon>Agaricales</taxon>
        <taxon>Marasmiineae</taxon>
        <taxon>Mycenaceae</taxon>
        <taxon>Mycena</taxon>
    </lineage>
</organism>
<evidence type="ECO:0000313" key="5">
    <source>
        <dbReference type="Proteomes" id="UP001222325"/>
    </source>
</evidence>
<keyword evidence="1 4" id="KW-0378">Hydrolase</keyword>
<sequence>MDCLDVCYKTVDQVPIYFNVYPPALKPQSPHPRLPAVVYFHGGGLTVGNRTSWFPNWLKDRIVAAGYVFLSADYRLLPSVTVHQILDDIQDLFSFLRQDELCFKTSDEDVRFGLDPLSIAVAGSSAGGYCAYLAAAHVSPKPSAVLALYAMGGNPFIPQCLTPKTEIFFLGREMLDPQNFSEFIYPKCKSLGPIADSPLSYHPASSPTPGWPANPRMPLARLYLQLGVKLDYLTGQHEPSLSAILRPLLDTPLAADTLALQDAMQALIPPEHHAVIPALNVASDFPPTFFCHGSIDSAVPLIESQHMHKLLERAGVPVRILVLDGANHSFDYAPNAEALYAPHFDEMAEFLKRALVR</sequence>
<dbReference type="Pfam" id="PF07859">
    <property type="entry name" value="Abhydrolase_3"/>
    <property type="match status" value="1"/>
</dbReference>
<feature type="domain" description="Alpha/beta hydrolase fold-3" evidence="3">
    <location>
        <begin position="37"/>
        <end position="151"/>
    </location>
</feature>
<gene>
    <name evidence="4" type="ORF">B0H15DRAFT_913757</name>
</gene>
<proteinExistence type="predicted"/>
<dbReference type="GO" id="GO:0006508">
    <property type="term" value="P:proteolysis"/>
    <property type="evidence" value="ECO:0007669"/>
    <property type="project" value="InterPro"/>
</dbReference>
<dbReference type="InterPro" id="IPR001375">
    <property type="entry name" value="Peptidase_S9_cat"/>
</dbReference>
<dbReference type="PANTHER" id="PTHR48081">
    <property type="entry name" value="AB HYDROLASE SUPERFAMILY PROTEIN C4A8.06C"/>
    <property type="match status" value="1"/>
</dbReference>
<dbReference type="GO" id="GO:0008236">
    <property type="term" value="F:serine-type peptidase activity"/>
    <property type="evidence" value="ECO:0007669"/>
    <property type="project" value="InterPro"/>
</dbReference>
<dbReference type="InterPro" id="IPR050300">
    <property type="entry name" value="GDXG_lipolytic_enzyme"/>
</dbReference>
<dbReference type="EMBL" id="JARJCN010000058">
    <property type="protein sequence ID" value="KAJ7079722.1"/>
    <property type="molecule type" value="Genomic_DNA"/>
</dbReference>
<dbReference type="Proteomes" id="UP001222325">
    <property type="component" value="Unassembled WGS sequence"/>
</dbReference>
<feature type="domain" description="Peptidase S9 prolyl oligopeptidase catalytic" evidence="2">
    <location>
        <begin position="274"/>
        <end position="343"/>
    </location>
</feature>
<dbReference type="AlphaFoldDB" id="A0AAD6TVH6"/>
<name>A0AAD6TVH6_9AGAR</name>
<protein>
    <submittedName>
        <fullName evidence="4">Alpha/Beta hydrolase protein</fullName>
    </submittedName>
</protein>
<dbReference type="InterPro" id="IPR013094">
    <property type="entry name" value="AB_hydrolase_3"/>
</dbReference>
<reference evidence="4" key="1">
    <citation type="submission" date="2023-03" db="EMBL/GenBank/DDBJ databases">
        <title>Massive genome expansion in bonnet fungi (Mycena s.s.) driven by repeated elements and novel gene families across ecological guilds.</title>
        <authorList>
            <consortium name="Lawrence Berkeley National Laboratory"/>
            <person name="Harder C.B."/>
            <person name="Miyauchi S."/>
            <person name="Viragh M."/>
            <person name="Kuo A."/>
            <person name="Thoen E."/>
            <person name="Andreopoulos B."/>
            <person name="Lu D."/>
            <person name="Skrede I."/>
            <person name="Drula E."/>
            <person name="Henrissat B."/>
            <person name="Morin E."/>
            <person name="Kohler A."/>
            <person name="Barry K."/>
            <person name="LaButti K."/>
            <person name="Morin E."/>
            <person name="Salamov A."/>
            <person name="Lipzen A."/>
            <person name="Mereny Z."/>
            <person name="Hegedus B."/>
            <person name="Baldrian P."/>
            <person name="Stursova M."/>
            <person name="Weitz H."/>
            <person name="Taylor A."/>
            <person name="Grigoriev I.V."/>
            <person name="Nagy L.G."/>
            <person name="Martin F."/>
            <person name="Kauserud H."/>
        </authorList>
    </citation>
    <scope>NUCLEOTIDE SEQUENCE</scope>
    <source>
        <strain evidence="4">CBHHK173m</strain>
    </source>
</reference>
<dbReference type="Pfam" id="PF00326">
    <property type="entry name" value="Peptidase_S9"/>
    <property type="match status" value="1"/>
</dbReference>
<evidence type="ECO:0000313" key="4">
    <source>
        <dbReference type="EMBL" id="KAJ7079722.1"/>
    </source>
</evidence>
<comment type="caution">
    <text evidence="4">The sequence shown here is derived from an EMBL/GenBank/DDBJ whole genome shotgun (WGS) entry which is preliminary data.</text>
</comment>
<keyword evidence="5" id="KW-1185">Reference proteome</keyword>
<evidence type="ECO:0000259" key="2">
    <source>
        <dbReference type="Pfam" id="PF00326"/>
    </source>
</evidence>
<evidence type="ECO:0000259" key="3">
    <source>
        <dbReference type="Pfam" id="PF07859"/>
    </source>
</evidence>
<dbReference type="Gene3D" id="3.40.50.1820">
    <property type="entry name" value="alpha/beta hydrolase"/>
    <property type="match status" value="1"/>
</dbReference>
<dbReference type="SUPFAM" id="SSF53474">
    <property type="entry name" value="alpha/beta-Hydrolases"/>
    <property type="match status" value="1"/>
</dbReference>
<dbReference type="PANTHER" id="PTHR48081:SF3">
    <property type="entry name" value="ALPHA_BETA HYDROLASE FOLD-3 DOMAIN-CONTAINING PROTEIN"/>
    <property type="match status" value="1"/>
</dbReference>